<gene>
    <name evidence="7" type="ORF">ECRASSUSDP1_LOCUS3009</name>
</gene>
<evidence type="ECO:0000313" key="8">
    <source>
        <dbReference type="Proteomes" id="UP001295684"/>
    </source>
</evidence>
<dbReference type="AlphaFoldDB" id="A0AAD1X7J6"/>
<evidence type="ECO:0000256" key="5">
    <source>
        <dbReference type="SAM" id="Phobius"/>
    </source>
</evidence>
<comment type="caution">
    <text evidence="7">The sequence shown here is derived from an EMBL/GenBank/DDBJ whole genome shotgun (WGS) entry which is preliminary data.</text>
</comment>
<dbReference type="EMBL" id="CAMPGE010002884">
    <property type="protein sequence ID" value="CAI2361697.1"/>
    <property type="molecule type" value="Genomic_DNA"/>
</dbReference>
<keyword evidence="2 5" id="KW-0812">Transmembrane</keyword>
<keyword evidence="8" id="KW-1185">Reference proteome</keyword>
<dbReference type="Proteomes" id="UP001295684">
    <property type="component" value="Unassembled WGS sequence"/>
</dbReference>
<keyword evidence="3 5" id="KW-1133">Transmembrane helix</keyword>
<dbReference type="InterPro" id="IPR006634">
    <property type="entry name" value="TLC-dom"/>
</dbReference>
<evidence type="ECO:0000259" key="6">
    <source>
        <dbReference type="Pfam" id="PF03798"/>
    </source>
</evidence>
<dbReference type="Pfam" id="PF03798">
    <property type="entry name" value="TRAM_LAG1_CLN8"/>
    <property type="match status" value="1"/>
</dbReference>
<feature type="transmembrane region" description="Helical" evidence="5">
    <location>
        <begin position="261"/>
        <end position="283"/>
    </location>
</feature>
<feature type="transmembrane region" description="Helical" evidence="5">
    <location>
        <begin position="169"/>
        <end position="187"/>
    </location>
</feature>
<evidence type="ECO:0000256" key="1">
    <source>
        <dbReference type="ARBA" id="ARBA00004141"/>
    </source>
</evidence>
<dbReference type="GO" id="GO:0016020">
    <property type="term" value="C:membrane"/>
    <property type="evidence" value="ECO:0007669"/>
    <property type="project" value="UniProtKB-SubCell"/>
</dbReference>
<reference evidence="7" key="1">
    <citation type="submission" date="2023-07" db="EMBL/GenBank/DDBJ databases">
        <authorList>
            <consortium name="AG Swart"/>
            <person name="Singh M."/>
            <person name="Singh A."/>
            <person name="Seah K."/>
            <person name="Emmerich C."/>
        </authorList>
    </citation>
    <scope>NUCLEOTIDE SEQUENCE</scope>
    <source>
        <strain evidence="7">DP1</strain>
    </source>
</reference>
<evidence type="ECO:0000256" key="4">
    <source>
        <dbReference type="ARBA" id="ARBA00023136"/>
    </source>
</evidence>
<evidence type="ECO:0000256" key="3">
    <source>
        <dbReference type="ARBA" id="ARBA00022989"/>
    </source>
</evidence>
<comment type="subcellular location">
    <subcellularLocation>
        <location evidence="1">Membrane</location>
        <topology evidence="1">Multi-pass membrane protein</topology>
    </subcellularLocation>
</comment>
<feature type="transmembrane region" description="Helical" evidence="5">
    <location>
        <begin position="131"/>
        <end position="149"/>
    </location>
</feature>
<evidence type="ECO:0000256" key="2">
    <source>
        <dbReference type="ARBA" id="ARBA00022692"/>
    </source>
</evidence>
<feature type="transmembrane region" description="Helical" evidence="5">
    <location>
        <begin position="43"/>
        <end position="66"/>
    </location>
</feature>
<protein>
    <recommendedName>
        <fullName evidence="6">TLC domain-containing protein</fullName>
    </recommendedName>
</protein>
<keyword evidence="4 5" id="KW-0472">Membrane</keyword>
<evidence type="ECO:0000313" key="7">
    <source>
        <dbReference type="EMBL" id="CAI2361697.1"/>
    </source>
</evidence>
<name>A0AAD1X7J6_EUPCR</name>
<feature type="transmembrane region" description="Helical" evidence="5">
    <location>
        <begin position="199"/>
        <end position="219"/>
    </location>
</feature>
<feature type="transmembrane region" description="Helical" evidence="5">
    <location>
        <begin position="86"/>
        <end position="111"/>
    </location>
</feature>
<proteinExistence type="predicted"/>
<accession>A0AAD1X7J6</accession>
<organism evidence="7 8">
    <name type="scientific">Euplotes crassus</name>
    <dbReference type="NCBI Taxonomy" id="5936"/>
    <lineage>
        <taxon>Eukaryota</taxon>
        <taxon>Sar</taxon>
        <taxon>Alveolata</taxon>
        <taxon>Ciliophora</taxon>
        <taxon>Intramacronucleata</taxon>
        <taxon>Spirotrichea</taxon>
        <taxon>Hypotrichia</taxon>
        <taxon>Euplotida</taxon>
        <taxon>Euplotidae</taxon>
        <taxon>Moneuplotes</taxon>
    </lineage>
</organism>
<sequence length="290" mass="33515">MITEILCWHAFFACCVAASKRLTPKLMRKEGDKYIEMDEKATIYQYHDTVSMLYGIVLIGLFLAVWKDHGFEIVREGTEIDRHIMVLGIGWYTFDLIIKSLAGIGNSFVWAHHLFTVFSMLGGYFRNETNALGAIALFTNDVGMLFFVLKRTFERMNLDMNDDRCKLNFVFLSITFVITRWGNFWLLYTHILSFNNNPFLVVLNCPTLAFGTIISIKFLSKLWKHIPGWSSNPDKVSKMAVWKSIRVMFQHYNSRGMLTKLVNFFIYTISVFTPILMSVYLSYSGGLEVS</sequence>
<feature type="domain" description="TLC" evidence="6">
    <location>
        <begin position="49"/>
        <end position="197"/>
    </location>
</feature>